<dbReference type="SUPFAM" id="SSF52374">
    <property type="entry name" value="Nucleotidylyl transferase"/>
    <property type="match status" value="1"/>
</dbReference>
<dbReference type="GO" id="GO:0015937">
    <property type="term" value="P:coenzyme A biosynthetic process"/>
    <property type="evidence" value="ECO:0007669"/>
    <property type="project" value="TreeGrafter"/>
</dbReference>
<dbReference type="AlphaFoldDB" id="A0A397EHP7"/>
<dbReference type="Proteomes" id="UP000266196">
    <property type="component" value="Unassembled WGS sequence"/>
</dbReference>
<dbReference type="InterPro" id="IPR014729">
    <property type="entry name" value="Rossmann-like_a/b/a_fold"/>
</dbReference>
<evidence type="ECO:0000313" key="4">
    <source>
        <dbReference type="Proteomes" id="UP000286510"/>
    </source>
</evidence>
<dbReference type="Proteomes" id="UP000286510">
    <property type="component" value="Unassembled WGS sequence"/>
</dbReference>
<dbReference type="PANTHER" id="PTHR10695">
    <property type="entry name" value="DEPHOSPHO-COA KINASE-RELATED"/>
    <property type="match status" value="1"/>
</dbReference>
<dbReference type="PANTHER" id="PTHR10695:SF46">
    <property type="entry name" value="BIFUNCTIONAL COENZYME A SYNTHASE-RELATED"/>
    <property type="match status" value="1"/>
</dbReference>
<evidence type="ECO:0000313" key="2">
    <source>
        <dbReference type="EMBL" id="RHZ06440.1"/>
    </source>
</evidence>
<feature type="non-terminal residue" evidence="1">
    <location>
        <position position="1"/>
    </location>
</feature>
<dbReference type="EMBL" id="QUTF01016558">
    <property type="protein sequence ID" value="RHZ06440.1"/>
    <property type="molecule type" value="Genomic_DNA"/>
</dbReference>
<dbReference type="GO" id="GO:0004140">
    <property type="term" value="F:dephospho-CoA kinase activity"/>
    <property type="evidence" value="ECO:0007669"/>
    <property type="project" value="TreeGrafter"/>
</dbReference>
<organism evidence="1 3">
    <name type="scientific">Aphanomyces astaci</name>
    <name type="common">Crayfish plague agent</name>
    <dbReference type="NCBI Taxonomy" id="112090"/>
    <lineage>
        <taxon>Eukaryota</taxon>
        <taxon>Sar</taxon>
        <taxon>Stramenopiles</taxon>
        <taxon>Oomycota</taxon>
        <taxon>Saprolegniomycetes</taxon>
        <taxon>Saprolegniales</taxon>
        <taxon>Verrucalvaceae</taxon>
        <taxon>Aphanomyces</taxon>
    </lineage>
</organism>
<comment type="caution">
    <text evidence="1">The sequence shown here is derived from an EMBL/GenBank/DDBJ whole genome shotgun (WGS) entry which is preliminary data.</text>
</comment>
<protein>
    <submittedName>
        <fullName evidence="1">Uncharacterized protein</fullName>
    </submittedName>
</protein>
<dbReference type="VEuPathDB" id="FungiDB:H257_01583"/>
<reference evidence="3 4" key="1">
    <citation type="submission" date="2018-08" db="EMBL/GenBank/DDBJ databases">
        <title>Aphanomyces genome sequencing and annotation.</title>
        <authorList>
            <person name="Minardi D."/>
            <person name="Oidtmann B."/>
            <person name="Van Der Giezen M."/>
            <person name="Studholme D.J."/>
        </authorList>
    </citation>
    <scope>NUCLEOTIDE SEQUENCE [LARGE SCALE GENOMIC DNA]</scope>
    <source>
        <strain evidence="1 3">197901</strain>
        <strain evidence="2 4">FDL457</strain>
    </source>
</reference>
<proteinExistence type="predicted"/>
<dbReference type="EMBL" id="QUTE01021196">
    <property type="protein sequence ID" value="RHY84036.1"/>
    <property type="molecule type" value="Genomic_DNA"/>
</dbReference>
<sequence>HMLQKKSLGHLIESIQERKSRVEAFLRDVHPHVAPTIITIDDPFGPAITSADISAIVVCTETQLGAVKINAIRADRGLHPLNIYVCRRTDASTLSSSYIREQLAKRPSPR</sequence>
<evidence type="ECO:0000313" key="3">
    <source>
        <dbReference type="Proteomes" id="UP000266196"/>
    </source>
</evidence>
<dbReference type="Gene3D" id="3.40.50.620">
    <property type="entry name" value="HUPs"/>
    <property type="match status" value="1"/>
</dbReference>
<evidence type="ECO:0000313" key="1">
    <source>
        <dbReference type="EMBL" id="RHY84036.1"/>
    </source>
</evidence>
<gene>
    <name evidence="2" type="ORF">DYB26_010744</name>
    <name evidence="1" type="ORF">DYB31_001719</name>
</gene>
<accession>A0A397EHP7</accession>
<name>A0A397EHP7_APHAT</name>